<dbReference type="InterPro" id="IPR015421">
    <property type="entry name" value="PyrdxlP-dep_Trfase_major"/>
</dbReference>
<dbReference type="EMBL" id="CP096649">
    <property type="protein sequence ID" value="UQK58456.1"/>
    <property type="molecule type" value="Genomic_DNA"/>
</dbReference>
<dbReference type="PANTHER" id="PTHR46658:SF1">
    <property type="entry name" value="CYS OR MET METABOLISM PYRIDOXAL-PHOSPHATE-DEPENDENT ENZYME"/>
    <property type="match status" value="1"/>
</dbReference>
<dbReference type="PANTHER" id="PTHR46658">
    <property type="entry name" value="CYS OR MET METABOLISM PYRIDOXAL-PHOSPHATE-DEPENDENT ENZYME"/>
    <property type="match status" value="1"/>
</dbReference>
<dbReference type="SUPFAM" id="SSF53383">
    <property type="entry name" value="PLP-dependent transferases"/>
    <property type="match status" value="1"/>
</dbReference>
<protein>
    <submittedName>
        <fullName evidence="1">Methionine gamma-lyase family protein</fullName>
    </submittedName>
</protein>
<reference evidence="1" key="1">
    <citation type="submission" date="2022-04" db="EMBL/GenBank/DDBJ databases">
        <title>Complete genome sequences of Ezakiella coagulans and Fenollaria massiliensis.</title>
        <authorList>
            <person name="France M.T."/>
            <person name="Clifford J."/>
            <person name="Narina S."/>
            <person name="Rutt L."/>
            <person name="Ravel J."/>
        </authorList>
    </citation>
    <scope>NUCLEOTIDE SEQUENCE</scope>
    <source>
        <strain evidence="1">C0061C2</strain>
    </source>
</reference>
<proteinExistence type="predicted"/>
<name>A0A9E7DIC1_9FIRM</name>
<dbReference type="InterPro" id="IPR015424">
    <property type="entry name" value="PyrdxlP-dep_Trfase"/>
</dbReference>
<organism evidence="1 2">
    <name type="scientific">Fenollaria massiliensis</name>
    <dbReference type="NCBI Taxonomy" id="938288"/>
    <lineage>
        <taxon>Bacteria</taxon>
        <taxon>Bacillati</taxon>
        <taxon>Bacillota</taxon>
        <taxon>Clostridia</taxon>
        <taxon>Eubacteriales</taxon>
        <taxon>Fenollaria</taxon>
    </lineage>
</organism>
<dbReference type="AlphaFoldDB" id="A0A9E7DIC1"/>
<dbReference type="RefSeq" id="WP_249242096.1">
    <property type="nucleotide sequence ID" value="NZ_CP096649.1"/>
</dbReference>
<dbReference type="KEGG" id="fms:M1R53_04255"/>
<evidence type="ECO:0000313" key="1">
    <source>
        <dbReference type="EMBL" id="UQK58456.1"/>
    </source>
</evidence>
<keyword evidence="2" id="KW-1185">Reference proteome</keyword>
<accession>A0A9E7DIC1</accession>
<dbReference type="Gene3D" id="3.40.640.10">
    <property type="entry name" value="Type I PLP-dependent aspartate aminotransferase-like (Major domain)"/>
    <property type="match status" value="1"/>
</dbReference>
<dbReference type="InterPro" id="IPR009651">
    <property type="entry name" value="Met_g_lyase_put"/>
</dbReference>
<dbReference type="Pfam" id="PF06838">
    <property type="entry name" value="Met_gamma_lyase"/>
    <property type="match status" value="1"/>
</dbReference>
<dbReference type="Gene3D" id="3.90.1150.60">
    <property type="entry name" value="Methioning gamme-lyase, C-terminal domain"/>
    <property type="match status" value="1"/>
</dbReference>
<gene>
    <name evidence="1" type="ORF">M1R53_04255</name>
</gene>
<dbReference type="Proteomes" id="UP000831151">
    <property type="component" value="Chromosome"/>
</dbReference>
<sequence length="424" mass="46940">MNNIYKKYDLSDAVINLVNDASDELSETYKEYEKNKEINQIKVIHAMQKNNLAASDFYFATGYGYGDIGRDKIEEIFKDIFNAEDALVRTSIVSGTHAIYIMLASVLNYGDEFIYVTGAPYDTIQKSIGLVGDLSDSLMKKGIMYSQVELKGATIDFEALEAKISKNTRAIVVQRSIGYEFRKAINLHAIKDDMLKFKDKHPDIVIMYDNCYGEFTDSIEPTDIGADIIAGSLLKNLGAGISLGGGYLVGRKDLIELAADRLYAPGLGKELGLSYGTLRTTLQGLYMSPRVVCEALKTQSLFSYVFKKLGFDCTPEFDEHKSDIVCAIKFKDPDILIKFCKSIQKAACVDSFLTPEPWDMPGYENKIIMASGSFIDGSSIEISADGPIREPYIAYFQGSMSLEQGKLGLMIALQDLVDAGKISL</sequence>
<evidence type="ECO:0000313" key="2">
    <source>
        <dbReference type="Proteomes" id="UP000831151"/>
    </source>
</evidence>